<proteinExistence type="predicted"/>
<dbReference type="RefSeq" id="WP_381842861.1">
    <property type="nucleotide sequence ID" value="NZ_JBHYTS010000062.1"/>
</dbReference>
<dbReference type="Proteomes" id="UP001599756">
    <property type="component" value="Unassembled WGS sequence"/>
</dbReference>
<accession>A0ABW6HD73</accession>
<evidence type="ECO:0000313" key="1">
    <source>
        <dbReference type="EMBL" id="MFE1754590.1"/>
    </source>
</evidence>
<keyword evidence="2" id="KW-1185">Reference proteome</keyword>
<protein>
    <recommendedName>
        <fullName evidence="3">SseB protein N-terminal domain-containing protein</fullName>
    </recommendedName>
</protein>
<organism evidence="1 2">
    <name type="scientific">Streptomyces anandii</name>
    <dbReference type="NCBI Taxonomy" id="285454"/>
    <lineage>
        <taxon>Bacteria</taxon>
        <taxon>Bacillati</taxon>
        <taxon>Actinomycetota</taxon>
        <taxon>Actinomycetes</taxon>
        <taxon>Kitasatosporales</taxon>
        <taxon>Streptomycetaceae</taxon>
        <taxon>Streptomyces</taxon>
    </lineage>
</organism>
<gene>
    <name evidence="1" type="ORF">ACFW88_29275</name>
</gene>
<dbReference type="EMBL" id="JBHYTS010000062">
    <property type="protein sequence ID" value="MFE1754590.1"/>
    <property type="molecule type" value="Genomic_DNA"/>
</dbReference>
<comment type="caution">
    <text evidence="1">The sequence shown here is derived from an EMBL/GenBank/DDBJ whole genome shotgun (WGS) entry which is preliminary data.</text>
</comment>
<reference evidence="1 2" key="1">
    <citation type="submission" date="2024-09" db="EMBL/GenBank/DDBJ databases">
        <title>The Natural Products Discovery Center: Release of the First 8490 Sequenced Strains for Exploring Actinobacteria Biosynthetic Diversity.</title>
        <authorList>
            <person name="Kalkreuter E."/>
            <person name="Kautsar S.A."/>
            <person name="Yang D."/>
            <person name="Bader C.D."/>
            <person name="Teijaro C.N."/>
            <person name="Fluegel L."/>
            <person name="Davis C.M."/>
            <person name="Simpson J.R."/>
            <person name="Lauterbach L."/>
            <person name="Steele A.D."/>
            <person name="Gui C."/>
            <person name="Meng S."/>
            <person name="Li G."/>
            <person name="Viehrig K."/>
            <person name="Ye F."/>
            <person name="Su P."/>
            <person name="Kiefer A.F."/>
            <person name="Nichols A."/>
            <person name="Cepeda A.J."/>
            <person name="Yan W."/>
            <person name="Fan B."/>
            <person name="Jiang Y."/>
            <person name="Adhikari A."/>
            <person name="Zheng C.-J."/>
            <person name="Schuster L."/>
            <person name="Cowan T.M."/>
            <person name="Smanski M.J."/>
            <person name="Chevrette M.G."/>
            <person name="De Carvalho L.P.S."/>
            <person name="Shen B."/>
        </authorList>
    </citation>
    <scope>NUCLEOTIDE SEQUENCE [LARGE SCALE GENOMIC DNA]</scope>
    <source>
        <strain evidence="1 2">NPDC059500</strain>
    </source>
</reference>
<name>A0ABW6HD73_9ACTN</name>
<evidence type="ECO:0008006" key="3">
    <source>
        <dbReference type="Google" id="ProtNLM"/>
    </source>
</evidence>
<evidence type="ECO:0000313" key="2">
    <source>
        <dbReference type="Proteomes" id="UP001599756"/>
    </source>
</evidence>
<sequence length="129" mass="13506">MSGEVVRGRREFAALLGEFRRAVVLVPLGEDEAPLVGDYGGVRWIYAFSDETALARFALARAEGSREWPYRRVLGARLLDAAAPATGVPCGVALDVGSEGDGALFPPVPGIVPDGAAVAVGSQQGEQLR</sequence>